<sequence>MNSHHPKDAGYPPLKTLLEDYGADSQRWPEGCQTPVPEAAKRSAEEQAWLDEAQDFDDLLLQAPLPEPNTALMSLLLDEAGLTTPQRWFRQLWPSEQIWQPITALAASIALGFWIGMATPGPDTTTQMIASSQQQEAWQLLAFGPESMPEMEP</sequence>
<dbReference type="AlphaFoldDB" id="A0A1S7LKI8"/>
<gene>
    <name evidence="1" type="ORF">MAGMO_3288</name>
</gene>
<protein>
    <submittedName>
        <fullName evidence="1">Uncharacterized protein</fullName>
    </submittedName>
</protein>
<accession>A0A1S7LKI8</accession>
<reference evidence="1" key="1">
    <citation type="submission" date="2015-04" db="EMBL/GenBank/DDBJ databases">
        <authorList>
            <person name="Syromyatnikov M.Y."/>
            <person name="Popov V.N."/>
        </authorList>
    </citation>
    <scope>NUCLEOTIDE SEQUENCE</scope>
    <source>
        <strain evidence="1">MO-1</strain>
    </source>
</reference>
<organism evidence="1">
    <name type="scientific">Magnetococcus massalia (strain MO-1)</name>
    <dbReference type="NCBI Taxonomy" id="451514"/>
    <lineage>
        <taxon>Bacteria</taxon>
        <taxon>Pseudomonadati</taxon>
        <taxon>Pseudomonadota</taxon>
        <taxon>Magnetococcia</taxon>
        <taxon>Magnetococcales</taxon>
        <taxon>Magnetococcaceae</taxon>
        <taxon>Magnetococcus</taxon>
    </lineage>
</organism>
<name>A0A1S7LKI8_MAGMO</name>
<evidence type="ECO:0000313" key="1">
    <source>
        <dbReference type="EMBL" id="CRH07425.1"/>
    </source>
</evidence>
<dbReference type="EMBL" id="LO017727">
    <property type="protein sequence ID" value="CRH07425.1"/>
    <property type="molecule type" value="Genomic_DNA"/>
</dbReference>
<proteinExistence type="predicted"/>